<dbReference type="GO" id="GO:0022857">
    <property type="term" value="F:transmembrane transporter activity"/>
    <property type="evidence" value="ECO:0007669"/>
    <property type="project" value="InterPro"/>
</dbReference>
<sequence length="438" mass="47591">MAATPDVEKASPMSRRPSRLDDVSVSGGEDAVPPAEEEFQPPDGGLVAWSQVVAGIFINMMAWGYPSTFGVYQLYYRDTLKLPEAQISWIGSLQVFLAFAMCTFSGRLADAGYVKSTIIVGSFLVVFGTFMTSLCTEYWQIFLAQGLCTGLGLGIIFMPPLSVINSYFVTKRSSALAISATGTGLGSVIFPATIQYLIPQIGFPWAVRCAAFVALFVATVSVLMLRPQLRPRRSGPLIEWDAFREGPYLLYILGAFLFFWALYFGFFYINAYARNVIHFSTTDSVQLLLITNGMSVPSRPVAGYLADRYFGPINLYAFHTLVLGCLIFAWTGVTTRTGMYVFAVFFGLAVGAAQGLFAGSLASLTKDPRKMGTRFGMVCTIVAFASLAGPPTAGAIIDKSGGRYLWAQVWAGLVIVLASVTFVVARCAVTGFKLWVKI</sequence>
<evidence type="ECO:0000313" key="6">
    <source>
        <dbReference type="EMBL" id="KAK4041811.1"/>
    </source>
</evidence>
<evidence type="ECO:0000256" key="1">
    <source>
        <dbReference type="ARBA" id="ARBA00004141"/>
    </source>
</evidence>
<comment type="caution">
    <text evidence="6">The sequence shown here is derived from an EMBL/GenBank/DDBJ whole genome shotgun (WGS) entry which is preliminary data.</text>
</comment>
<gene>
    <name evidence="6" type="ORF">C8A01DRAFT_14515</name>
</gene>
<dbReference type="Gene3D" id="1.20.1250.20">
    <property type="entry name" value="MFS general substrate transporter like domains"/>
    <property type="match status" value="1"/>
</dbReference>
<dbReference type="Pfam" id="PF07690">
    <property type="entry name" value="MFS_1"/>
    <property type="match status" value="1"/>
</dbReference>
<comment type="similarity">
    <text evidence="2">Belongs to the major facilitator superfamily. Monocarboxylate porter (TC 2.A.1.13) family.</text>
</comment>
<evidence type="ECO:0000256" key="4">
    <source>
        <dbReference type="SAM" id="Phobius"/>
    </source>
</evidence>
<dbReference type="InterPro" id="IPR011701">
    <property type="entry name" value="MFS"/>
</dbReference>
<keyword evidence="4" id="KW-0472">Membrane</keyword>
<feature type="transmembrane region" description="Helical" evidence="4">
    <location>
        <begin position="409"/>
        <end position="429"/>
    </location>
</feature>
<dbReference type="InterPro" id="IPR036259">
    <property type="entry name" value="MFS_trans_sf"/>
</dbReference>
<evidence type="ECO:0000256" key="3">
    <source>
        <dbReference type="SAM" id="MobiDB-lite"/>
    </source>
</evidence>
<dbReference type="InterPro" id="IPR020846">
    <property type="entry name" value="MFS_dom"/>
</dbReference>
<feature type="transmembrane region" description="Helical" evidence="4">
    <location>
        <begin position="175"/>
        <end position="199"/>
    </location>
</feature>
<proteinExistence type="inferred from homology"/>
<feature type="transmembrane region" description="Helical" evidence="4">
    <location>
        <begin position="86"/>
        <end position="106"/>
    </location>
</feature>
<dbReference type="EMBL" id="MU854351">
    <property type="protein sequence ID" value="KAK4041811.1"/>
    <property type="molecule type" value="Genomic_DNA"/>
</dbReference>
<dbReference type="InterPro" id="IPR050327">
    <property type="entry name" value="Proton-linked_MCT"/>
</dbReference>
<evidence type="ECO:0000259" key="5">
    <source>
        <dbReference type="PROSITE" id="PS50850"/>
    </source>
</evidence>
<dbReference type="PROSITE" id="PS50850">
    <property type="entry name" value="MFS"/>
    <property type="match status" value="1"/>
</dbReference>
<evidence type="ECO:0000256" key="2">
    <source>
        <dbReference type="ARBA" id="ARBA00006727"/>
    </source>
</evidence>
<feature type="transmembrane region" description="Helical" evidence="4">
    <location>
        <begin position="205"/>
        <end position="227"/>
    </location>
</feature>
<keyword evidence="4" id="KW-0812">Transmembrane</keyword>
<accession>A0AAN6STR0</accession>
<dbReference type="Proteomes" id="UP001303115">
    <property type="component" value="Unassembled WGS sequence"/>
</dbReference>
<feature type="transmembrane region" description="Helical" evidence="4">
    <location>
        <begin position="313"/>
        <end position="333"/>
    </location>
</feature>
<feature type="transmembrane region" description="Helical" evidence="4">
    <location>
        <begin position="248"/>
        <end position="273"/>
    </location>
</feature>
<feature type="transmembrane region" description="Helical" evidence="4">
    <location>
        <begin position="46"/>
        <end position="66"/>
    </location>
</feature>
<dbReference type="PANTHER" id="PTHR11360">
    <property type="entry name" value="MONOCARBOXYLATE TRANSPORTER"/>
    <property type="match status" value="1"/>
</dbReference>
<keyword evidence="4" id="KW-1133">Transmembrane helix</keyword>
<feature type="transmembrane region" description="Helical" evidence="4">
    <location>
        <begin position="138"/>
        <end position="163"/>
    </location>
</feature>
<dbReference type="AlphaFoldDB" id="A0AAN6STR0"/>
<dbReference type="PANTHER" id="PTHR11360:SF130">
    <property type="entry name" value="MAJOR FACILITATOR SUPERFAMILY (MFS) PROFILE DOMAIN-CONTAINING PROTEIN-RELATED"/>
    <property type="match status" value="1"/>
</dbReference>
<feature type="transmembrane region" description="Helical" evidence="4">
    <location>
        <begin position="339"/>
        <end position="363"/>
    </location>
</feature>
<organism evidence="6 7">
    <name type="scientific">Parachaetomium inaequale</name>
    <dbReference type="NCBI Taxonomy" id="2588326"/>
    <lineage>
        <taxon>Eukaryota</taxon>
        <taxon>Fungi</taxon>
        <taxon>Dikarya</taxon>
        <taxon>Ascomycota</taxon>
        <taxon>Pezizomycotina</taxon>
        <taxon>Sordariomycetes</taxon>
        <taxon>Sordariomycetidae</taxon>
        <taxon>Sordariales</taxon>
        <taxon>Chaetomiaceae</taxon>
        <taxon>Parachaetomium</taxon>
    </lineage>
</organism>
<dbReference type="GO" id="GO:0016020">
    <property type="term" value="C:membrane"/>
    <property type="evidence" value="ECO:0007669"/>
    <property type="project" value="UniProtKB-SubCell"/>
</dbReference>
<feature type="transmembrane region" description="Helical" evidence="4">
    <location>
        <begin position="113"/>
        <end position="132"/>
    </location>
</feature>
<comment type="subcellular location">
    <subcellularLocation>
        <location evidence="1">Membrane</location>
        <topology evidence="1">Multi-pass membrane protein</topology>
    </subcellularLocation>
</comment>
<feature type="domain" description="Major facilitator superfamily (MFS) profile" evidence="5">
    <location>
        <begin position="48"/>
        <end position="438"/>
    </location>
</feature>
<reference evidence="7" key="1">
    <citation type="journal article" date="2023" name="Mol. Phylogenet. Evol.">
        <title>Genome-scale phylogeny and comparative genomics of the fungal order Sordariales.</title>
        <authorList>
            <person name="Hensen N."/>
            <person name="Bonometti L."/>
            <person name="Westerberg I."/>
            <person name="Brannstrom I.O."/>
            <person name="Guillou S."/>
            <person name="Cros-Aarteil S."/>
            <person name="Calhoun S."/>
            <person name="Haridas S."/>
            <person name="Kuo A."/>
            <person name="Mondo S."/>
            <person name="Pangilinan J."/>
            <person name="Riley R."/>
            <person name="LaButti K."/>
            <person name="Andreopoulos B."/>
            <person name="Lipzen A."/>
            <person name="Chen C."/>
            <person name="Yan M."/>
            <person name="Daum C."/>
            <person name="Ng V."/>
            <person name="Clum A."/>
            <person name="Steindorff A."/>
            <person name="Ohm R.A."/>
            <person name="Martin F."/>
            <person name="Silar P."/>
            <person name="Natvig D.O."/>
            <person name="Lalanne C."/>
            <person name="Gautier V."/>
            <person name="Ament-Velasquez S.L."/>
            <person name="Kruys A."/>
            <person name="Hutchinson M.I."/>
            <person name="Powell A.J."/>
            <person name="Barry K."/>
            <person name="Miller A.N."/>
            <person name="Grigoriev I.V."/>
            <person name="Debuchy R."/>
            <person name="Gladieux P."/>
            <person name="Hiltunen Thoren M."/>
            <person name="Johannesson H."/>
        </authorList>
    </citation>
    <scope>NUCLEOTIDE SEQUENCE [LARGE SCALE GENOMIC DNA]</scope>
    <source>
        <strain evidence="7">CBS 284.82</strain>
    </source>
</reference>
<dbReference type="SUPFAM" id="SSF103473">
    <property type="entry name" value="MFS general substrate transporter"/>
    <property type="match status" value="1"/>
</dbReference>
<protein>
    <recommendedName>
        <fullName evidence="5">Major facilitator superfamily (MFS) profile domain-containing protein</fullName>
    </recommendedName>
</protein>
<evidence type="ECO:0000313" key="7">
    <source>
        <dbReference type="Proteomes" id="UP001303115"/>
    </source>
</evidence>
<feature type="transmembrane region" description="Helical" evidence="4">
    <location>
        <begin position="375"/>
        <end position="397"/>
    </location>
</feature>
<keyword evidence="7" id="KW-1185">Reference proteome</keyword>
<feature type="region of interest" description="Disordered" evidence="3">
    <location>
        <begin position="1"/>
        <end position="40"/>
    </location>
</feature>
<name>A0AAN6STR0_9PEZI</name>